<evidence type="ECO:0008006" key="3">
    <source>
        <dbReference type="Google" id="ProtNLM"/>
    </source>
</evidence>
<gene>
    <name evidence="1" type="ORF">GSONMT00059371001</name>
</gene>
<name>A0A060Y4G8_ONCMY</name>
<reference evidence="1" key="2">
    <citation type="submission" date="2014-03" db="EMBL/GenBank/DDBJ databases">
        <authorList>
            <person name="Genoscope - CEA"/>
        </authorList>
    </citation>
    <scope>NUCLEOTIDE SEQUENCE</scope>
</reference>
<evidence type="ECO:0000313" key="2">
    <source>
        <dbReference type="Proteomes" id="UP000193380"/>
    </source>
</evidence>
<dbReference type="PaxDb" id="8022-A0A060Y4G8"/>
<dbReference type="Proteomes" id="UP000193380">
    <property type="component" value="Unassembled WGS sequence"/>
</dbReference>
<reference evidence="1" key="1">
    <citation type="journal article" date="2014" name="Nat. Commun.">
        <title>The rainbow trout genome provides novel insights into evolution after whole-genome duplication in vertebrates.</title>
        <authorList>
            <person name="Berthelot C."/>
            <person name="Brunet F."/>
            <person name="Chalopin D."/>
            <person name="Juanchich A."/>
            <person name="Bernard M."/>
            <person name="Noel B."/>
            <person name="Bento P."/>
            <person name="Da Silva C."/>
            <person name="Labadie K."/>
            <person name="Alberti A."/>
            <person name="Aury J.M."/>
            <person name="Louis A."/>
            <person name="Dehais P."/>
            <person name="Bardou P."/>
            <person name="Montfort J."/>
            <person name="Klopp C."/>
            <person name="Cabau C."/>
            <person name="Gaspin C."/>
            <person name="Thorgaard G.H."/>
            <person name="Boussaha M."/>
            <person name="Quillet E."/>
            <person name="Guyomard R."/>
            <person name="Galiana D."/>
            <person name="Bobe J."/>
            <person name="Volff J.N."/>
            <person name="Genet C."/>
            <person name="Wincker P."/>
            <person name="Jaillon O."/>
            <person name="Roest Crollius H."/>
            <person name="Guiguen Y."/>
        </authorList>
    </citation>
    <scope>NUCLEOTIDE SEQUENCE [LARGE SCALE GENOMIC DNA]</scope>
</reference>
<dbReference type="Pfam" id="PF20166">
    <property type="entry name" value="ATG4_LIR"/>
    <property type="match status" value="1"/>
</dbReference>
<accession>A0A060Y4G8</accession>
<dbReference type="STRING" id="8022.A0A060Y4G8"/>
<dbReference type="AlphaFoldDB" id="A0A060Y4G8"/>
<dbReference type="InterPro" id="IPR046793">
    <property type="entry name" value="ATG4_LIR"/>
</dbReference>
<evidence type="ECO:0000313" key="1">
    <source>
        <dbReference type="EMBL" id="CDQ86631.1"/>
    </source>
</evidence>
<organism evidence="1 2">
    <name type="scientific">Oncorhynchus mykiss</name>
    <name type="common">Rainbow trout</name>
    <name type="synonym">Salmo gairdneri</name>
    <dbReference type="NCBI Taxonomy" id="8022"/>
    <lineage>
        <taxon>Eukaryota</taxon>
        <taxon>Metazoa</taxon>
        <taxon>Chordata</taxon>
        <taxon>Craniata</taxon>
        <taxon>Vertebrata</taxon>
        <taxon>Euteleostomi</taxon>
        <taxon>Actinopterygii</taxon>
        <taxon>Neopterygii</taxon>
        <taxon>Teleostei</taxon>
        <taxon>Protacanthopterygii</taxon>
        <taxon>Salmoniformes</taxon>
        <taxon>Salmonidae</taxon>
        <taxon>Salmoninae</taxon>
        <taxon>Oncorhynchus</taxon>
    </lineage>
</organism>
<sequence>MEMPSMALPLLKSDVCPLFLTPQGFFCRTEDDFDDWCMRFRKLSHTRAGLPMFELIDCQPSHFACSVDVLNLNPDFSDSDRLERFFDSEDEEFEILSL</sequence>
<proteinExistence type="predicted"/>
<protein>
    <recommendedName>
        <fullName evidence="3">Cysteine protease</fullName>
    </recommendedName>
</protein>
<dbReference type="EMBL" id="FR907400">
    <property type="protein sequence ID" value="CDQ86631.1"/>
    <property type="molecule type" value="Genomic_DNA"/>
</dbReference>